<comment type="subcellular location">
    <subcellularLocation>
        <location evidence="1">Nucleus</location>
    </subcellularLocation>
</comment>
<dbReference type="InterPro" id="IPR007219">
    <property type="entry name" value="XnlR_reg_dom"/>
</dbReference>
<reference evidence="10 11" key="1">
    <citation type="submission" date="2019-03" db="EMBL/GenBank/DDBJ databases">
        <title>The genome sequence of a newly discovered highly antifungal drug resistant Aspergillus species, Aspergillus tanneri NIH 1004.</title>
        <authorList>
            <person name="Mounaud S."/>
            <person name="Singh I."/>
            <person name="Joardar V."/>
            <person name="Pakala S."/>
            <person name="Pakala S."/>
            <person name="Venepally P."/>
            <person name="Hoover J."/>
            <person name="Nierman W."/>
            <person name="Chung J."/>
            <person name="Losada L."/>
        </authorList>
    </citation>
    <scope>NUCLEOTIDE SEQUENCE [LARGE SCALE GENOMIC DNA]</scope>
    <source>
        <strain evidence="10 11">NIH1004</strain>
    </source>
</reference>
<dbReference type="PANTHER" id="PTHR31001:SF90">
    <property type="entry name" value="CENTROMERE DNA-BINDING PROTEIN COMPLEX CBF3 SUBUNIT B"/>
    <property type="match status" value="1"/>
</dbReference>
<evidence type="ECO:0000256" key="1">
    <source>
        <dbReference type="ARBA" id="ARBA00004123"/>
    </source>
</evidence>
<dbReference type="GO" id="GO:0006351">
    <property type="term" value="P:DNA-templated transcription"/>
    <property type="evidence" value="ECO:0007669"/>
    <property type="project" value="InterPro"/>
</dbReference>
<evidence type="ECO:0000256" key="3">
    <source>
        <dbReference type="ARBA" id="ARBA00023015"/>
    </source>
</evidence>
<protein>
    <recommendedName>
        <fullName evidence="8">Zn(2)-C6 fungal-type domain-containing protein</fullName>
    </recommendedName>
</protein>
<dbReference type="STRING" id="1220188.A0A4S3JTB8"/>
<dbReference type="Gene3D" id="4.10.240.10">
    <property type="entry name" value="Zn(2)-C6 fungal-type DNA-binding domain"/>
    <property type="match status" value="1"/>
</dbReference>
<keyword evidence="6" id="KW-0539">Nucleus</keyword>
<evidence type="ECO:0000256" key="6">
    <source>
        <dbReference type="ARBA" id="ARBA00023242"/>
    </source>
</evidence>
<evidence type="ECO:0000313" key="9">
    <source>
        <dbReference type="EMBL" id="KAA8647846.1"/>
    </source>
</evidence>
<dbReference type="OrthoDB" id="3014581at2759"/>
<name>A0A4S3JTB8_9EURO</name>
<dbReference type="GO" id="GO:0008270">
    <property type="term" value="F:zinc ion binding"/>
    <property type="evidence" value="ECO:0007669"/>
    <property type="project" value="InterPro"/>
</dbReference>
<dbReference type="GeneID" id="54329250"/>
<reference evidence="9 12" key="2">
    <citation type="submission" date="2019-08" db="EMBL/GenBank/DDBJ databases">
        <title>The genome sequence of a newly discovered highly antifungal drug resistant Aspergillus species, Aspergillus tanneri NIH 1004.</title>
        <authorList>
            <person name="Mounaud S."/>
            <person name="Singh I."/>
            <person name="Joardar V."/>
            <person name="Pakala S."/>
            <person name="Pakala S."/>
            <person name="Venepally P."/>
            <person name="Chung J.K."/>
            <person name="Losada L."/>
            <person name="Nierman W.C."/>
        </authorList>
    </citation>
    <scope>NUCLEOTIDE SEQUENCE [LARGE SCALE GENOMIC DNA]</scope>
    <source>
        <strain evidence="9 12">NIH1004</strain>
    </source>
</reference>
<dbReference type="Pfam" id="PF04082">
    <property type="entry name" value="Fungal_trans"/>
    <property type="match status" value="1"/>
</dbReference>
<dbReference type="GO" id="GO:0003677">
    <property type="term" value="F:DNA binding"/>
    <property type="evidence" value="ECO:0007669"/>
    <property type="project" value="UniProtKB-KW"/>
</dbReference>
<dbReference type="SUPFAM" id="SSF57701">
    <property type="entry name" value="Zn2/Cys6 DNA-binding domain"/>
    <property type="match status" value="1"/>
</dbReference>
<feature type="domain" description="Zn(2)-C6 fungal-type" evidence="8">
    <location>
        <begin position="24"/>
        <end position="52"/>
    </location>
</feature>
<dbReference type="AlphaFoldDB" id="A0A4S3JTB8"/>
<dbReference type="VEuPathDB" id="FungiDB:EYZ11_003618"/>
<evidence type="ECO:0000256" key="5">
    <source>
        <dbReference type="ARBA" id="ARBA00023163"/>
    </source>
</evidence>
<proteinExistence type="predicted"/>
<dbReference type="InterPro" id="IPR036864">
    <property type="entry name" value="Zn2-C6_fun-type_DNA-bd_sf"/>
</dbReference>
<evidence type="ECO:0000256" key="2">
    <source>
        <dbReference type="ARBA" id="ARBA00022723"/>
    </source>
</evidence>
<dbReference type="GO" id="GO:0009893">
    <property type="term" value="P:positive regulation of metabolic process"/>
    <property type="evidence" value="ECO:0007669"/>
    <property type="project" value="UniProtKB-ARBA"/>
</dbReference>
<evidence type="ECO:0000256" key="7">
    <source>
        <dbReference type="SAM" id="MobiDB-lite"/>
    </source>
</evidence>
<keyword evidence="11" id="KW-1185">Reference proteome</keyword>
<dbReference type="InterPro" id="IPR001138">
    <property type="entry name" value="Zn2Cys6_DnaBD"/>
</dbReference>
<keyword evidence="2" id="KW-0479">Metal-binding</keyword>
<keyword evidence="4" id="KW-0238">DNA-binding</keyword>
<dbReference type="Pfam" id="PF00172">
    <property type="entry name" value="Zn_clus"/>
    <property type="match status" value="1"/>
</dbReference>
<keyword evidence="5" id="KW-0804">Transcription</keyword>
<dbReference type="EMBL" id="QUQM01000004">
    <property type="protein sequence ID" value="KAA8647846.1"/>
    <property type="molecule type" value="Genomic_DNA"/>
</dbReference>
<evidence type="ECO:0000313" key="11">
    <source>
        <dbReference type="Proteomes" id="UP000308092"/>
    </source>
</evidence>
<evidence type="ECO:0000259" key="8">
    <source>
        <dbReference type="PROSITE" id="PS50048"/>
    </source>
</evidence>
<gene>
    <name evidence="9" type="ORF">ATNIH1004_006548</name>
    <name evidence="10" type="ORF">EYZ11_003618</name>
</gene>
<accession>A0A4S3JTB8</accession>
<dbReference type="SMART" id="SM00066">
    <property type="entry name" value="GAL4"/>
    <property type="match status" value="1"/>
</dbReference>
<feature type="compositionally biased region" description="Basic and acidic residues" evidence="7">
    <location>
        <begin position="9"/>
        <end position="18"/>
    </location>
</feature>
<evidence type="ECO:0000313" key="10">
    <source>
        <dbReference type="EMBL" id="THC96901.1"/>
    </source>
</evidence>
<dbReference type="Proteomes" id="UP000324241">
    <property type="component" value="Unassembled WGS sequence"/>
</dbReference>
<dbReference type="PANTHER" id="PTHR31001">
    <property type="entry name" value="UNCHARACTERIZED TRANSCRIPTIONAL REGULATORY PROTEIN"/>
    <property type="match status" value="1"/>
</dbReference>
<evidence type="ECO:0000313" key="12">
    <source>
        <dbReference type="Proteomes" id="UP000324241"/>
    </source>
</evidence>
<dbReference type="InterPro" id="IPR050613">
    <property type="entry name" value="Sec_Metabolite_Reg"/>
</dbReference>
<dbReference type="GO" id="GO:0000981">
    <property type="term" value="F:DNA-binding transcription factor activity, RNA polymerase II-specific"/>
    <property type="evidence" value="ECO:0007669"/>
    <property type="project" value="InterPro"/>
</dbReference>
<sequence length="692" mass="76836">MSLNRKRKAETLTEESGHRQPRTSCDFCRVKKLKCDRQQPCSSCAARGVKCVGQSTPPLTNPASDANQDLLLRVRRLEQAVFEAPGAGFATPNRNTDALQPALRQPIDVEGDHPLNRSYSGGFNFCIQKNSEPLQDGPYVDPPRTVWLPPREEAFALLDDFVQNSLPLNRIISEVSARFVLHDVYSRLERAQEVKNDHVAFTLAICADSAFYLSQGARPSENEAGRQSYLWRQVSWELLDHSQRAGGSSLEGLQAMMILEDVFYSLEGGSARWKYLLSSALATARELSLHLIDGPAYENRDDSTTQEVKRRVWWHLVGTDWLASCASGSLDRTYTVNPQHMAVHYPRNINDSDLPVCDQQPPKPIDTPTDMSILIARIRLAEVCREVADLLAATHIEHLHYDQVLRIDYLTEEVRHLFPPPCALHTPLPLDTPPLFHRMRQAMHLALESRRARLFRPFIQSGVADRDHRFLRFRTACLRSAQAVMHMASDYLGGAPWQSAHLSAGAQTYCPPRLPRYSAVVIRHLFQACTVMAADPSLAGTKPSRHPDVECRRRELAESSRLLERVSEQSPMAADLVGKLIGVLKRYSVQSVHVSDQDGGRLAASTTAIATADAISKGSASRPTVADQLPMITVPLPPSTHDMTGLTWGGVTPGSLELDGFGGLWGSMVGNPSATDDWGQVFTDLDHWDGPV</sequence>
<keyword evidence="3" id="KW-0805">Transcription regulation</keyword>
<dbReference type="PROSITE" id="PS00463">
    <property type="entry name" value="ZN2_CY6_FUNGAL_1"/>
    <property type="match status" value="1"/>
</dbReference>
<dbReference type="CDD" id="cd12148">
    <property type="entry name" value="fungal_TF_MHR"/>
    <property type="match status" value="1"/>
</dbReference>
<dbReference type="GO" id="GO:0005634">
    <property type="term" value="C:nucleus"/>
    <property type="evidence" value="ECO:0007669"/>
    <property type="project" value="UniProtKB-SubCell"/>
</dbReference>
<dbReference type="PROSITE" id="PS50048">
    <property type="entry name" value="ZN2_CY6_FUNGAL_2"/>
    <property type="match status" value="1"/>
</dbReference>
<feature type="region of interest" description="Disordered" evidence="7">
    <location>
        <begin position="1"/>
        <end position="22"/>
    </location>
</feature>
<evidence type="ECO:0000256" key="4">
    <source>
        <dbReference type="ARBA" id="ARBA00023125"/>
    </source>
</evidence>
<dbReference type="CDD" id="cd00067">
    <property type="entry name" value="GAL4"/>
    <property type="match status" value="1"/>
</dbReference>
<organism evidence="10 11">
    <name type="scientific">Aspergillus tanneri</name>
    <dbReference type="NCBI Taxonomy" id="1220188"/>
    <lineage>
        <taxon>Eukaryota</taxon>
        <taxon>Fungi</taxon>
        <taxon>Dikarya</taxon>
        <taxon>Ascomycota</taxon>
        <taxon>Pezizomycotina</taxon>
        <taxon>Eurotiomycetes</taxon>
        <taxon>Eurotiomycetidae</taxon>
        <taxon>Eurotiales</taxon>
        <taxon>Aspergillaceae</taxon>
        <taxon>Aspergillus</taxon>
        <taxon>Aspergillus subgen. Circumdati</taxon>
    </lineage>
</organism>
<dbReference type="Proteomes" id="UP000308092">
    <property type="component" value="Unassembled WGS sequence"/>
</dbReference>
<dbReference type="RefSeq" id="XP_033427207.1">
    <property type="nucleotide sequence ID" value="XM_033571175.1"/>
</dbReference>
<dbReference type="EMBL" id="SOSA01000094">
    <property type="protein sequence ID" value="THC96901.1"/>
    <property type="molecule type" value="Genomic_DNA"/>
</dbReference>
<comment type="caution">
    <text evidence="10">The sequence shown here is derived from an EMBL/GenBank/DDBJ whole genome shotgun (WGS) entry which is preliminary data.</text>
</comment>